<comment type="similarity">
    <text evidence="1">Belongs to the LysR transcriptional regulatory family.</text>
</comment>
<feature type="domain" description="HTH lysR-type" evidence="5">
    <location>
        <begin position="18"/>
        <end position="75"/>
    </location>
</feature>
<keyword evidence="4" id="KW-0804">Transcription</keyword>
<dbReference type="EMBL" id="VDMA02000006">
    <property type="protein sequence ID" value="KAB8184836.1"/>
    <property type="molecule type" value="Genomic_DNA"/>
</dbReference>
<dbReference type="SUPFAM" id="SSF46785">
    <property type="entry name" value="Winged helix' DNA-binding domain"/>
    <property type="match status" value="1"/>
</dbReference>
<reference evidence="6 7" key="1">
    <citation type="submission" date="2019-10" db="EMBL/GenBank/DDBJ databases">
        <title>Nonomuraea sp. nov., isolated from Phyllanthus amarus.</title>
        <authorList>
            <person name="Klykleung N."/>
            <person name="Tanasupawat S."/>
        </authorList>
    </citation>
    <scope>NUCLEOTIDE SEQUENCE [LARGE SCALE GENOMIC DNA]</scope>
    <source>
        <strain evidence="6 7">CR1-09</strain>
    </source>
</reference>
<dbReference type="InterPro" id="IPR000847">
    <property type="entry name" value="LysR_HTH_N"/>
</dbReference>
<evidence type="ECO:0000259" key="5">
    <source>
        <dbReference type="PROSITE" id="PS50931"/>
    </source>
</evidence>
<evidence type="ECO:0000256" key="4">
    <source>
        <dbReference type="ARBA" id="ARBA00023163"/>
    </source>
</evidence>
<organism evidence="6 7">
    <name type="scientific">Microbispora catharanthi</name>
    <dbReference type="NCBI Taxonomy" id="1712871"/>
    <lineage>
        <taxon>Bacteria</taxon>
        <taxon>Bacillati</taxon>
        <taxon>Actinomycetota</taxon>
        <taxon>Actinomycetes</taxon>
        <taxon>Streptosporangiales</taxon>
        <taxon>Streptosporangiaceae</taxon>
        <taxon>Microbispora</taxon>
    </lineage>
</organism>
<evidence type="ECO:0000256" key="2">
    <source>
        <dbReference type="ARBA" id="ARBA00023015"/>
    </source>
</evidence>
<protein>
    <submittedName>
        <fullName evidence="6">LysR family transcriptional regulator</fullName>
    </submittedName>
</protein>
<dbReference type="Gene3D" id="3.40.190.290">
    <property type="match status" value="1"/>
</dbReference>
<accession>A0A5N6BWD0</accession>
<sequence length="332" mass="36341">MSVHIGYLPTSGHGDGHMELRHFRYFVAVAEYGGFTRAAARLHVSQPTLSQQIRDLERQVGTPLLVRDPSGTRLTPAGAAFYERIRGVLHAVDDAASTARYVAGLREGKLRVGVALPMPREIHLTVLTAFAEAYAEVQVSPRQLGLVDFDRPLIHGEIDVALMFMPVDPERLAWEPVLDEPRGLAVSTGHDLWDVDAVHFTDVLGQAFAPAHAEVPARAVRWWTMDEQRNDEPPRYRGAPGATPEEMLLSVRLNRVVCPAPYNYRDTALPTGLRMIELTGLPPATVVAARRREDRGGLAEAFCSLAARTVRGLARSAPGKVPASSDLGDLRA</sequence>
<dbReference type="InterPro" id="IPR005119">
    <property type="entry name" value="LysR_subst-bd"/>
</dbReference>
<proteinExistence type="inferred from homology"/>
<evidence type="ECO:0000256" key="1">
    <source>
        <dbReference type="ARBA" id="ARBA00009437"/>
    </source>
</evidence>
<dbReference type="SUPFAM" id="SSF53850">
    <property type="entry name" value="Periplasmic binding protein-like II"/>
    <property type="match status" value="1"/>
</dbReference>
<keyword evidence="7" id="KW-1185">Reference proteome</keyword>
<dbReference type="InterPro" id="IPR036390">
    <property type="entry name" value="WH_DNA-bd_sf"/>
</dbReference>
<dbReference type="Pfam" id="PF00126">
    <property type="entry name" value="HTH_1"/>
    <property type="match status" value="1"/>
</dbReference>
<dbReference type="InterPro" id="IPR036388">
    <property type="entry name" value="WH-like_DNA-bd_sf"/>
</dbReference>
<dbReference type="FunFam" id="1.10.10.10:FF:000001">
    <property type="entry name" value="LysR family transcriptional regulator"/>
    <property type="match status" value="1"/>
</dbReference>
<dbReference type="AlphaFoldDB" id="A0A5N6BWD0"/>
<name>A0A5N6BWD0_9ACTN</name>
<comment type="caution">
    <text evidence="6">The sequence shown here is derived from an EMBL/GenBank/DDBJ whole genome shotgun (WGS) entry which is preliminary data.</text>
</comment>
<dbReference type="PRINTS" id="PR00039">
    <property type="entry name" value="HTHLYSR"/>
</dbReference>
<dbReference type="PANTHER" id="PTHR30346:SF0">
    <property type="entry name" value="HCA OPERON TRANSCRIPTIONAL ACTIVATOR HCAR"/>
    <property type="match status" value="1"/>
</dbReference>
<keyword evidence="3" id="KW-0238">DNA-binding</keyword>
<dbReference type="Gene3D" id="1.10.10.10">
    <property type="entry name" value="Winged helix-like DNA-binding domain superfamily/Winged helix DNA-binding domain"/>
    <property type="match status" value="1"/>
</dbReference>
<dbReference type="GO" id="GO:0003677">
    <property type="term" value="F:DNA binding"/>
    <property type="evidence" value="ECO:0007669"/>
    <property type="project" value="UniProtKB-KW"/>
</dbReference>
<gene>
    <name evidence="6" type="ORF">FH610_013005</name>
</gene>
<dbReference type="PANTHER" id="PTHR30346">
    <property type="entry name" value="TRANSCRIPTIONAL DUAL REGULATOR HCAR-RELATED"/>
    <property type="match status" value="1"/>
</dbReference>
<dbReference type="Pfam" id="PF03466">
    <property type="entry name" value="LysR_substrate"/>
    <property type="match status" value="1"/>
</dbReference>
<evidence type="ECO:0000256" key="3">
    <source>
        <dbReference type="ARBA" id="ARBA00023125"/>
    </source>
</evidence>
<keyword evidence="2" id="KW-0805">Transcription regulation</keyword>
<dbReference type="PROSITE" id="PS50931">
    <property type="entry name" value="HTH_LYSR"/>
    <property type="match status" value="1"/>
</dbReference>
<dbReference type="GO" id="GO:0003700">
    <property type="term" value="F:DNA-binding transcription factor activity"/>
    <property type="evidence" value="ECO:0007669"/>
    <property type="project" value="InterPro"/>
</dbReference>
<evidence type="ECO:0000313" key="6">
    <source>
        <dbReference type="EMBL" id="KAB8184836.1"/>
    </source>
</evidence>
<dbReference type="Proteomes" id="UP000313066">
    <property type="component" value="Unassembled WGS sequence"/>
</dbReference>
<dbReference type="GO" id="GO:0032993">
    <property type="term" value="C:protein-DNA complex"/>
    <property type="evidence" value="ECO:0007669"/>
    <property type="project" value="TreeGrafter"/>
</dbReference>
<evidence type="ECO:0000313" key="7">
    <source>
        <dbReference type="Proteomes" id="UP000313066"/>
    </source>
</evidence>
<dbReference type="CDD" id="cd05466">
    <property type="entry name" value="PBP2_LTTR_substrate"/>
    <property type="match status" value="1"/>
</dbReference>